<dbReference type="Pfam" id="PF13476">
    <property type="entry name" value="AAA_23"/>
    <property type="match status" value="1"/>
</dbReference>
<dbReference type="PANTHER" id="PTHR32114">
    <property type="entry name" value="ABC TRANSPORTER ABCH.3"/>
    <property type="match status" value="1"/>
</dbReference>
<evidence type="ECO:0000256" key="1">
    <source>
        <dbReference type="ARBA" id="ARBA00006930"/>
    </source>
</evidence>
<name>A0A7Y9GMB1_9MICO</name>
<evidence type="ECO:0000256" key="2">
    <source>
        <dbReference type="ARBA" id="ARBA00011322"/>
    </source>
</evidence>
<dbReference type="Proteomes" id="UP000576969">
    <property type="component" value="Unassembled WGS sequence"/>
</dbReference>
<evidence type="ECO:0000313" key="7">
    <source>
        <dbReference type="EMBL" id="NYE19112.1"/>
    </source>
</evidence>
<keyword evidence="7" id="KW-0540">Nuclease</keyword>
<evidence type="ECO:0000256" key="3">
    <source>
        <dbReference type="ARBA" id="ARBA00013368"/>
    </source>
</evidence>
<evidence type="ECO:0000256" key="4">
    <source>
        <dbReference type="SAM" id="Coils"/>
    </source>
</evidence>
<keyword evidence="8" id="KW-1185">Reference proteome</keyword>
<keyword evidence="4" id="KW-0175">Coiled coil</keyword>
<dbReference type="PANTHER" id="PTHR32114:SF2">
    <property type="entry name" value="ABC TRANSPORTER ABCH.3"/>
    <property type="match status" value="1"/>
</dbReference>
<evidence type="ECO:0000313" key="8">
    <source>
        <dbReference type="Proteomes" id="UP000576969"/>
    </source>
</evidence>
<gene>
    <name evidence="7" type="ORF">BJ991_001140</name>
</gene>
<keyword evidence="7" id="KW-0378">Hydrolase</keyword>
<dbReference type="InterPro" id="IPR038729">
    <property type="entry name" value="Rad50/SbcC_AAA"/>
</dbReference>
<feature type="region of interest" description="Disordered" evidence="5">
    <location>
        <begin position="243"/>
        <end position="267"/>
    </location>
</feature>
<accession>A0A7Y9GMB1</accession>
<dbReference type="EMBL" id="JACCBV010000001">
    <property type="protein sequence ID" value="NYE19112.1"/>
    <property type="molecule type" value="Genomic_DNA"/>
</dbReference>
<feature type="domain" description="Rad50/SbcC-type AAA" evidence="6">
    <location>
        <begin position="5"/>
        <end position="187"/>
    </location>
</feature>
<comment type="caution">
    <text evidence="7">The sequence shown here is derived from an EMBL/GenBank/DDBJ whole genome shotgun (WGS) entry which is preliminary data.</text>
</comment>
<comment type="subunit">
    <text evidence="2">Heterodimer of SbcC and SbcD.</text>
</comment>
<dbReference type="SUPFAM" id="SSF52540">
    <property type="entry name" value="P-loop containing nucleoside triphosphate hydrolases"/>
    <property type="match status" value="1"/>
</dbReference>
<feature type="region of interest" description="Disordered" evidence="5">
    <location>
        <begin position="552"/>
        <end position="585"/>
    </location>
</feature>
<feature type="coiled-coil region" evidence="4">
    <location>
        <begin position="627"/>
        <end position="682"/>
    </location>
</feature>
<dbReference type="GO" id="GO:0006302">
    <property type="term" value="P:double-strand break repair"/>
    <property type="evidence" value="ECO:0007669"/>
    <property type="project" value="InterPro"/>
</dbReference>
<dbReference type="Gene3D" id="3.40.50.300">
    <property type="entry name" value="P-loop containing nucleotide triphosphate hydrolases"/>
    <property type="match status" value="2"/>
</dbReference>
<protein>
    <recommendedName>
        <fullName evidence="3">Nuclease SbcCD subunit C</fullName>
    </recommendedName>
</protein>
<feature type="coiled-coil region" evidence="4">
    <location>
        <begin position="414"/>
        <end position="448"/>
    </location>
</feature>
<evidence type="ECO:0000259" key="6">
    <source>
        <dbReference type="Pfam" id="PF13476"/>
    </source>
</evidence>
<dbReference type="InterPro" id="IPR027417">
    <property type="entry name" value="P-loop_NTPase"/>
</dbReference>
<dbReference type="GO" id="GO:0016887">
    <property type="term" value="F:ATP hydrolysis activity"/>
    <property type="evidence" value="ECO:0007669"/>
    <property type="project" value="InterPro"/>
</dbReference>
<dbReference type="GO" id="GO:0004527">
    <property type="term" value="F:exonuclease activity"/>
    <property type="evidence" value="ECO:0007669"/>
    <property type="project" value="UniProtKB-KW"/>
</dbReference>
<proteinExistence type="inferred from homology"/>
<organism evidence="7 8">
    <name type="scientific">Microbacterium immunditiarum</name>
    <dbReference type="NCBI Taxonomy" id="337480"/>
    <lineage>
        <taxon>Bacteria</taxon>
        <taxon>Bacillati</taxon>
        <taxon>Actinomycetota</taxon>
        <taxon>Actinomycetes</taxon>
        <taxon>Micrococcales</taxon>
        <taxon>Microbacteriaceae</taxon>
        <taxon>Microbacterium</taxon>
    </lineage>
</organism>
<dbReference type="AlphaFoldDB" id="A0A7Y9GMB1"/>
<comment type="similarity">
    <text evidence="1">Belongs to the SMC family. SbcC subfamily.</text>
</comment>
<feature type="compositionally biased region" description="Basic and acidic residues" evidence="5">
    <location>
        <begin position="573"/>
        <end position="585"/>
    </location>
</feature>
<reference evidence="7 8" key="1">
    <citation type="submission" date="2020-07" db="EMBL/GenBank/DDBJ databases">
        <title>Sequencing the genomes of 1000 actinobacteria strains.</title>
        <authorList>
            <person name="Klenk H.-P."/>
        </authorList>
    </citation>
    <scope>NUCLEOTIDE SEQUENCE [LARGE SCALE GENOMIC DNA]</scope>
    <source>
        <strain evidence="7 8">DSM 24662</strain>
    </source>
</reference>
<evidence type="ECO:0000256" key="5">
    <source>
        <dbReference type="SAM" id="MobiDB-lite"/>
    </source>
</evidence>
<keyword evidence="7" id="KW-0269">Exonuclease</keyword>
<sequence>MRLHRLELEGFGPFRDRQVVDFDAFADDGIFLIAGRTGAGKSSVLDGVCFALYGGVPRYDGAEKRLRSDYCGPDDPTEVSVEFSTGGRRWRVTRSPEYERAKRRGTGTTLVSADAQLDELVGGAWIGRASGSRHVALALDDVLGLSQQQFLQVILLAQNRFAEFLLARSDERQKLLRRLFGTRTYEQYQEGLEQRRRDAEAALAAAGDGVELLLGEAERLVAAEGTWEGFGAAGEVLERLAAGAESTDAPPPASAAEGALSPDPGPAASLADRLVDAERSVRAAHSRAEVLGAQQAVAAGAGRDAEAAFAAVKTLHAKQQQLAASRARLAALEQRSASVAADRSRAARAIAAEALRAPLEAVAAADAAAQGAEHALATHHDAWERAGGRAEDDVARLRTLVDELTGQLAVWAAVAEQESELAHLEERLASDQERVVALERDVAEIEQRRKPVPERLKAIDNELRDALADAGRVDDLRTRLASIGERLAAAHEAQRLEKQLRTADEEHLAAAGRHESAQSAVTALLRRRLASHAAELAMALVDGEPCAVCGSTEHPSPAMSSDAPVTDDEVADVEARRDRAAKDEAAAAEAAKSARDAHSSALARAGGESAASLAEAKATAQLAVAAATEAQSRCERLTAERASLVELDAAAGREMDQATAALAELRMEIAGATADAKTLRAAVTGARGDFGSVAARIAATTKRRGLALALMDALVEHAGAEAALARARSDLETRVAASEFADEAEAEAALLDSATRTALSERVRSHDIALMTETERVRDLEAELGDEADAAPDLDGAGSARDRALAEERAAVEAAARAAQTARRLDDLVHRAVEAQDGVAELAAECEAVSRLANTVAGRPPNTRRMTLESFVLAAELEEIVEAANLRLGEMSSGRYRLQHSDARAARNVASGLGLEIIDAHTGQARPAQSLSGGETFLASLALALGLAEVVTARAGGVRLDTLFIDEGFGSLDEATLDLAMRTLDELRQGGRTVGLISHVAAMKEQLPAQLVVEATAQGPSLVRHETVSATV</sequence>
<dbReference type="RefSeq" id="WP_179488230.1">
    <property type="nucleotide sequence ID" value="NZ_JACCBV010000001.1"/>
</dbReference>
<dbReference type="Pfam" id="PF13558">
    <property type="entry name" value="SbcC_Walker_B"/>
    <property type="match status" value="1"/>
</dbReference>